<sequence>MAKRSTAQESRWTTAMDALHTRSCGPTQGGQLCAVEGVNQGQPLCQRELGVPYQAPSLGLGSLPRGSEVSGQQSSDTRGHPDRGTSTAKRQAEARERHKGRGRTPEARDYRKPMCCGCQLQTDGKGSECHQ</sequence>
<evidence type="ECO:0000256" key="1">
    <source>
        <dbReference type="SAM" id="MobiDB-lite"/>
    </source>
</evidence>
<dbReference type="AlphaFoldDB" id="A0A5E4CJU1"/>
<organism evidence="3 4">
    <name type="scientific">Marmota monax</name>
    <name type="common">Woodchuck</name>
    <dbReference type="NCBI Taxonomy" id="9995"/>
    <lineage>
        <taxon>Eukaryota</taxon>
        <taxon>Metazoa</taxon>
        <taxon>Chordata</taxon>
        <taxon>Craniata</taxon>
        <taxon>Vertebrata</taxon>
        <taxon>Euteleostomi</taxon>
        <taxon>Mammalia</taxon>
        <taxon>Eutheria</taxon>
        <taxon>Euarchontoglires</taxon>
        <taxon>Glires</taxon>
        <taxon>Rodentia</taxon>
        <taxon>Sciuromorpha</taxon>
        <taxon>Sciuridae</taxon>
        <taxon>Xerinae</taxon>
        <taxon>Marmotini</taxon>
        <taxon>Marmota</taxon>
    </lineage>
</organism>
<dbReference type="Proteomes" id="UP000662637">
    <property type="component" value="Unassembled WGS sequence"/>
</dbReference>
<evidence type="ECO:0000313" key="3">
    <source>
        <dbReference type="EMBL" id="VTJ81299.1"/>
    </source>
</evidence>
<feature type="region of interest" description="Disordered" evidence="1">
    <location>
        <begin position="1"/>
        <end position="26"/>
    </location>
</feature>
<dbReference type="Proteomes" id="UP000335636">
    <property type="component" value="Unassembled WGS sequence"/>
</dbReference>
<dbReference type="EMBL" id="WJEC01008395">
    <property type="protein sequence ID" value="KAF7462481.1"/>
    <property type="molecule type" value="Genomic_DNA"/>
</dbReference>
<accession>A0A5E4CJU1</accession>
<feature type="region of interest" description="Disordered" evidence="1">
    <location>
        <begin position="54"/>
        <end position="110"/>
    </location>
</feature>
<feature type="compositionally biased region" description="Polar residues" evidence="1">
    <location>
        <begin position="1"/>
        <end position="13"/>
    </location>
</feature>
<evidence type="ECO:0000313" key="4">
    <source>
        <dbReference type="Proteomes" id="UP000335636"/>
    </source>
</evidence>
<reference evidence="3 4" key="1">
    <citation type="submission" date="2019-04" db="EMBL/GenBank/DDBJ databases">
        <authorList>
            <person name="Alioto T."/>
            <person name="Alioto T."/>
        </authorList>
    </citation>
    <scope>NUCLEOTIDE SEQUENCE [LARGE SCALE GENOMIC DNA]</scope>
</reference>
<reference evidence="2" key="2">
    <citation type="submission" date="2020-08" db="EMBL/GenBank/DDBJ databases">
        <authorList>
            <person name="Shumante A."/>
            <person name="Zimin A.V."/>
            <person name="Puiu D."/>
            <person name="Salzberg S.L."/>
        </authorList>
    </citation>
    <scope>NUCLEOTIDE SEQUENCE</scope>
    <source>
        <strain evidence="2">WC2-LM</strain>
        <tissue evidence="2">Liver</tissue>
    </source>
</reference>
<dbReference type="EMBL" id="CABDUW010001412">
    <property type="protein sequence ID" value="VTJ81299.1"/>
    <property type="molecule type" value="Genomic_DNA"/>
</dbReference>
<name>A0A5E4CJU1_MARMO</name>
<keyword evidence="4" id="KW-1185">Reference proteome</keyword>
<evidence type="ECO:0000313" key="2">
    <source>
        <dbReference type="EMBL" id="KAF7462481.1"/>
    </source>
</evidence>
<proteinExistence type="predicted"/>
<protein>
    <submittedName>
        <fullName evidence="3">Uncharacterized protein</fullName>
    </submittedName>
</protein>
<gene>
    <name evidence="2" type="ORF">GHT09_012495</name>
    <name evidence="3" type="ORF">MONAX_5E043691</name>
</gene>